<keyword evidence="5" id="KW-1185">Reference proteome</keyword>
<dbReference type="eggNOG" id="COG1320">
    <property type="taxonomic scope" value="Bacteria"/>
</dbReference>
<dbReference type="InterPro" id="IPR005133">
    <property type="entry name" value="PhaG_MnhG_YufB"/>
</dbReference>
<name>B0KD03_THEP3</name>
<dbReference type="STRING" id="340099.Teth39_0434"/>
<evidence type="ECO:0000256" key="3">
    <source>
        <dbReference type="SAM" id="Phobius"/>
    </source>
</evidence>
<dbReference type="Proteomes" id="UP000002156">
    <property type="component" value="Chromosome"/>
</dbReference>
<evidence type="ECO:0000256" key="2">
    <source>
        <dbReference type="ARBA" id="ARBA00008404"/>
    </source>
</evidence>
<dbReference type="HOGENOM" id="CLU_121334_0_0_9"/>
<comment type="subcellular location">
    <subcellularLocation>
        <location evidence="1">Membrane</location>
        <topology evidence="1">Multi-pass membrane protein</topology>
    </subcellularLocation>
</comment>
<feature type="transmembrane region" description="Helical" evidence="3">
    <location>
        <begin position="6"/>
        <end position="39"/>
    </location>
</feature>
<sequence length="121" mass="13472">MQFPNFLMVIISRVINMVILSYITFYMGIFFFVVSTVGVVRLPDLYSRLHAATICDTLGLGLVALSLTMMYGISIESLKLLFIVVLIWIANPVAAHLVSKAAYINKLPTVQGKFVIEEGEK</sequence>
<evidence type="ECO:0000256" key="1">
    <source>
        <dbReference type="ARBA" id="ARBA00004141"/>
    </source>
</evidence>
<reference evidence="5" key="1">
    <citation type="submission" date="2008-01" db="EMBL/GenBank/DDBJ databases">
        <title>Complete sequence of Thermoanaerobacter pseudethanolicus 39E.</title>
        <authorList>
            <person name="Copeland A."/>
            <person name="Lucas S."/>
            <person name="Lapidus A."/>
            <person name="Barry K."/>
            <person name="Glavina del Rio T."/>
            <person name="Dalin E."/>
            <person name="Tice H."/>
            <person name="Pitluck S."/>
            <person name="Bruce D."/>
            <person name="Goodwin L."/>
            <person name="Saunders E."/>
            <person name="Brettin T."/>
            <person name="Detter J.C."/>
            <person name="Han C."/>
            <person name="Schmutz J."/>
            <person name="Larimer F."/>
            <person name="Land M."/>
            <person name="Hauser L."/>
            <person name="Kyrpides N."/>
            <person name="Lykidis A."/>
            <person name="Hemme C."/>
            <person name="Fields M.W."/>
            <person name="He Z."/>
            <person name="Zhou J."/>
            <person name="Richardson P."/>
        </authorList>
    </citation>
    <scope>NUCLEOTIDE SEQUENCE [LARGE SCALE GENOMIC DNA]</scope>
    <source>
        <strain evidence="5">ATCC 33223 / DSM 2355 / 39E</strain>
    </source>
</reference>
<evidence type="ECO:0000313" key="4">
    <source>
        <dbReference type="EMBL" id="ABY94101.1"/>
    </source>
</evidence>
<keyword evidence="3" id="KW-0812">Transmembrane</keyword>
<keyword evidence="3" id="KW-1133">Transmembrane helix</keyword>
<dbReference type="Pfam" id="PF03334">
    <property type="entry name" value="PhaG_MnhG_YufB"/>
    <property type="match status" value="1"/>
</dbReference>
<dbReference type="PANTHER" id="PTHR34703">
    <property type="entry name" value="ANTIPORTER SUBUNIT MNHG2-RELATED"/>
    <property type="match status" value="1"/>
</dbReference>
<accession>B0KD03</accession>
<feature type="transmembrane region" description="Helical" evidence="3">
    <location>
        <begin position="80"/>
        <end position="98"/>
    </location>
</feature>
<dbReference type="EMBL" id="CP000924">
    <property type="protein sequence ID" value="ABY94101.1"/>
    <property type="molecule type" value="Genomic_DNA"/>
</dbReference>
<protein>
    <submittedName>
        <fullName evidence="4">Monovalent cation/proton antiporter, MnhG/PhaG subunit</fullName>
    </submittedName>
</protein>
<dbReference type="KEGG" id="tpd:Teth39_0434"/>
<dbReference type="AlphaFoldDB" id="B0KD03"/>
<comment type="similarity">
    <text evidence="2">Belongs to the CPA3 antiporters (TC 2.A.63) subunit G family.</text>
</comment>
<feature type="transmembrane region" description="Helical" evidence="3">
    <location>
        <begin position="51"/>
        <end position="74"/>
    </location>
</feature>
<dbReference type="GO" id="GO:0015385">
    <property type="term" value="F:sodium:proton antiporter activity"/>
    <property type="evidence" value="ECO:0007669"/>
    <property type="project" value="TreeGrafter"/>
</dbReference>
<keyword evidence="3" id="KW-0472">Membrane</keyword>
<dbReference type="PANTHER" id="PTHR34703:SF1">
    <property type="entry name" value="ANTIPORTER SUBUNIT MNHG2-RELATED"/>
    <property type="match status" value="1"/>
</dbReference>
<dbReference type="NCBIfam" id="TIGR01300">
    <property type="entry name" value="CPA3_mnhG_phaG"/>
    <property type="match status" value="1"/>
</dbReference>
<proteinExistence type="inferred from homology"/>
<organism evidence="4 5">
    <name type="scientific">Thermoanaerobacter pseudethanolicus (strain ATCC 33223 / 39E)</name>
    <name type="common">Clostridium thermohydrosulfuricum</name>
    <dbReference type="NCBI Taxonomy" id="340099"/>
    <lineage>
        <taxon>Bacteria</taxon>
        <taxon>Bacillati</taxon>
        <taxon>Bacillota</taxon>
        <taxon>Clostridia</taxon>
        <taxon>Thermoanaerobacterales</taxon>
        <taxon>Thermoanaerobacteraceae</taxon>
        <taxon>Thermoanaerobacter</taxon>
    </lineage>
</organism>
<gene>
    <name evidence="4" type="ordered locus">Teth39_0434</name>
</gene>
<evidence type="ECO:0000313" key="5">
    <source>
        <dbReference type="Proteomes" id="UP000002156"/>
    </source>
</evidence>